<dbReference type="GO" id="GO:0012505">
    <property type="term" value="C:endomembrane system"/>
    <property type="evidence" value="ECO:0007669"/>
    <property type="project" value="UniProtKB-SubCell"/>
</dbReference>
<dbReference type="AlphaFoldDB" id="A0A839H9Z8"/>
<evidence type="ECO:0000256" key="3">
    <source>
        <dbReference type="ARBA" id="ARBA00022989"/>
    </source>
</evidence>
<evidence type="ECO:0000259" key="5">
    <source>
        <dbReference type="Pfam" id="PF06803"/>
    </source>
</evidence>
<reference evidence="6 7" key="1">
    <citation type="journal article" date="2020" name="Arch. Microbiol.">
        <title>The genome sequence of the giant phototrophic gammaproteobacterium Thiospirillum jenense gives insight into its physiological properties and phylogenetic relationships.</title>
        <authorList>
            <person name="Imhoff J.F."/>
            <person name="Meyer T.E."/>
            <person name="Kyndt J.A."/>
        </authorList>
    </citation>
    <scope>NUCLEOTIDE SEQUENCE [LARGE SCALE GENOMIC DNA]</scope>
    <source>
        <strain evidence="6 7">DSM 216</strain>
    </source>
</reference>
<evidence type="ECO:0000313" key="7">
    <source>
        <dbReference type="Proteomes" id="UP000548632"/>
    </source>
</evidence>
<dbReference type="RefSeq" id="WP_182583124.1">
    <property type="nucleotide sequence ID" value="NZ_JABVCQ010000008.1"/>
</dbReference>
<proteinExistence type="predicted"/>
<accession>A0A839H9Z8</accession>
<keyword evidence="4" id="KW-0472">Membrane</keyword>
<keyword evidence="3" id="KW-1133">Transmembrane helix</keyword>
<gene>
    <name evidence="6" type="ORF">HUK38_05070</name>
</gene>
<evidence type="ECO:0000256" key="2">
    <source>
        <dbReference type="ARBA" id="ARBA00022692"/>
    </source>
</evidence>
<comment type="caution">
    <text evidence="6">The sequence shown here is derived from an EMBL/GenBank/DDBJ whole genome shotgun (WGS) entry which is preliminary data.</text>
</comment>
<evidence type="ECO:0000256" key="1">
    <source>
        <dbReference type="ARBA" id="ARBA00004127"/>
    </source>
</evidence>
<protein>
    <submittedName>
        <fullName evidence="6">DUF1232 domain-containing protein</fullName>
    </submittedName>
</protein>
<dbReference type="InterPro" id="IPR010652">
    <property type="entry name" value="DUF1232"/>
</dbReference>
<evidence type="ECO:0000313" key="6">
    <source>
        <dbReference type="EMBL" id="MBB1125604.1"/>
    </source>
</evidence>
<organism evidence="6 7">
    <name type="scientific">Thiospirillum jenense</name>
    <dbReference type="NCBI Taxonomy" id="1653858"/>
    <lineage>
        <taxon>Bacteria</taxon>
        <taxon>Pseudomonadati</taxon>
        <taxon>Pseudomonadota</taxon>
        <taxon>Gammaproteobacteria</taxon>
        <taxon>Chromatiales</taxon>
        <taxon>Chromatiaceae</taxon>
        <taxon>Thiospirillum</taxon>
    </lineage>
</organism>
<dbReference type="Proteomes" id="UP000548632">
    <property type="component" value="Unassembled WGS sequence"/>
</dbReference>
<evidence type="ECO:0000256" key="4">
    <source>
        <dbReference type="ARBA" id="ARBA00023136"/>
    </source>
</evidence>
<dbReference type="Pfam" id="PF06803">
    <property type="entry name" value="DUF1232"/>
    <property type="match status" value="1"/>
</dbReference>
<dbReference type="PIRSF" id="PIRSF031804">
    <property type="entry name" value="UCP031804"/>
    <property type="match status" value="1"/>
</dbReference>
<dbReference type="InterPro" id="IPR016983">
    <property type="entry name" value="UCP031804"/>
</dbReference>
<dbReference type="EMBL" id="JABVCQ010000008">
    <property type="protein sequence ID" value="MBB1125604.1"/>
    <property type="molecule type" value="Genomic_DNA"/>
</dbReference>
<keyword evidence="2" id="KW-0812">Transmembrane</keyword>
<name>A0A839H9Z8_9GAMM</name>
<feature type="domain" description="DUF1232" evidence="5">
    <location>
        <begin position="50"/>
        <end position="85"/>
    </location>
</feature>
<sequence>MNDTQANSTYSDDSLWSKLGIYARQAGYTVIEKVLWLYYAADNPNVPAKAKAAIYAALAYFISPIDVVPDVIPVVGYSDDLSVLAAAVVAVSFYINDEVKQRARDTLATWFS</sequence>
<keyword evidence="7" id="KW-1185">Reference proteome</keyword>
<comment type="subcellular location">
    <subcellularLocation>
        <location evidence="1">Endomembrane system</location>
        <topology evidence="1">Multi-pass membrane protein</topology>
    </subcellularLocation>
</comment>